<dbReference type="InterPro" id="IPR000601">
    <property type="entry name" value="PKD_dom"/>
</dbReference>
<dbReference type="InterPro" id="IPR051216">
    <property type="entry name" value="Teneurin"/>
</dbReference>
<dbReference type="InterPro" id="IPR006644">
    <property type="entry name" value="Cadg"/>
</dbReference>
<dbReference type="SUPFAM" id="SSF49313">
    <property type="entry name" value="Cadherin-like"/>
    <property type="match status" value="1"/>
</dbReference>
<protein>
    <recommendedName>
        <fullName evidence="10">PASTA domain-containing protein</fullName>
    </recommendedName>
</protein>
<dbReference type="Gene3D" id="2.60.40.10">
    <property type="entry name" value="Immunoglobulins"/>
    <property type="match status" value="4"/>
</dbReference>
<dbReference type="InterPro" id="IPR006530">
    <property type="entry name" value="YD"/>
</dbReference>
<dbReference type="Pfam" id="PF24329">
    <property type="entry name" value="FN-plug_TEN1-4"/>
    <property type="match status" value="1"/>
</dbReference>
<dbReference type="Gene3D" id="2.120.10.30">
    <property type="entry name" value="TolB, C-terminal domain"/>
    <property type="match status" value="3"/>
</dbReference>
<dbReference type="InterPro" id="IPR056820">
    <property type="entry name" value="TEN_TTR-like"/>
</dbReference>
<dbReference type="OrthoDB" id="9800341at2"/>
<evidence type="ECO:0000256" key="3">
    <source>
        <dbReference type="ARBA" id="ARBA00023157"/>
    </source>
</evidence>
<dbReference type="PANTHER" id="PTHR11219:SF69">
    <property type="entry name" value="TENEURIN-A"/>
    <property type="match status" value="1"/>
</dbReference>
<dbReference type="InterPro" id="IPR013783">
    <property type="entry name" value="Ig-like_fold"/>
</dbReference>
<keyword evidence="9" id="KW-1185">Reference proteome</keyword>
<dbReference type="SUPFAM" id="SSF49299">
    <property type="entry name" value="PKD domain"/>
    <property type="match status" value="3"/>
</dbReference>
<dbReference type="GO" id="GO:0005509">
    <property type="term" value="F:calcium ion binding"/>
    <property type="evidence" value="ECO:0007669"/>
    <property type="project" value="InterPro"/>
</dbReference>
<evidence type="ECO:0000313" key="8">
    <source>
        <dbReference type="EMBL" id="AUB83268.1"/>
    </source>
</evidence>
<dbReference type="PROSITE" id="PS51178">
    <property type="entry name" value="PASTA"/>
    <property type="match status" value="1"/>
</dbReference>
<feature type="compositionally biased region" description="Low complexity" evidence="5">
    <location>
        <begin position="1778"/>
        <end position="1789"/>
    </location>
</feature>
<dbReference type="CDD" id="cd00146">
    <property type="entry name" value="PKD"/>
    <property type="match status" value="1"/>
</dbReference>
<evidence type="ECO:0000259" key="7">
    <source>
        <dbReference type="PROSITE" id="PS51178"/>
    </source>
</evidence>
<dbReference type="InterPro" id="IPR015919">
    <property type="entry name" value="Cadherin-like_sf"/>
</dbReference>
<dbReference type="Pfam" id="PF01436">
    <property type="entry name" value="NHL"/>
    <property type="match status" value="2"/>
</dbReference>
<evidence type="ECO:0000256" key="2">
    <source>
        <dbReference type="ARBA" id="ARBA00022737"/>
    </source>
</evidence>
<feature type="domain" description="PASTA" evidence="7">
    <location>
        <begin position="527"/>
        <end position="594"/>
    </location>
</feature>
<dbReference type="SMART" id="SM00736">
    <property type="entry name" value="CADG"/>
    <property type="match status" value="1"/>
</dbReference>
<dbReference type="InterPro" id="IPR022409">
    <property type="entry name" value="PKD/Chitinase_dom"/>
</dbReference>
<organism evidence="8 9">
    <name type="scientific">Candidatus Thiodictyon syntrophicum</name>
    <dbReference type="NCBI Taxonomy" id="1166950"/>
    <lineage>
        <taxon>Bacteria</taxon>
        <taxon>Pseudomonadati</taxon>
        <taxon>Pseudomonadota</taxon>
        <taxon>Gammaproteobacteria</taxon>
        <taxon>Chromatiales</taxon>
        <taxon>Chromatiaceae</taxon>
        <taxon>Thiodictyon</taxon>
    </lineage>
</organism>
<dbReference type="PANTHER" id="PTHR11219">
    <property type="entry name" value="TENEURIN AND N-ACETYLGLUCOSAMINE-1-PHOSPHODIESTER ALPHA-N-ACETYLGLUCOSAMINIDASE"/>
    <property type="match status" value="1"/>
</dbReference>
<evidence type="ECO:0008006" key="10">
    <source>
        <dbReference type="Google" id="ProtNLM"/>
    </source>
</evidence>
<evidence type="ECO:0000313" key="9">
    <source>
        <dbReference type="Proteomes" id="UP000232638"/>
    </source>
</evidence>
<dbReference type="Pfam" id="PF25021">
    <property type="entry name" value="TEN_NHL"/>
    <property type="match status" value="1"/>
</dbReference>
<feature type="repeat" description="NHL" evidence="4">
    <location>
        <begin position="1244"/>
        <end position="1274"/>
    </location>
</feature>
<dbReference type="InterPro" id="IPR001258">
    <property type="entry name" value="NHL_repeat"/>
</dbReference>
<dbReference type="InterPro" id="IPR035986">
    <property type="entry name" value="PKD_dom_sf"/>
</dbReference>
<dbReference type="Proteomes" id="UP000232638">
    <property type="component" value="Chromosome"/>
</dbReference>
<dbReference type="InterPro" id="IPR022385">
    <property type="entry name" value="Rhs_assc_core"/>
</dbReference>
<keyword evidence="1" id="KW-0245">EGF-like domain</keyword>
<dbReference type="EMBL" id="CP020370">
    <property type="protein sequence ID" value="AUB83268.1"/>
    <property type="molecule type" value="Genomic_DNA"/>
</dbReference>
<proteinExistence type="predicted"/>
<dbReference type="CDD" id="cd14953">
    <property type="entry name" value="NHL_like_1"/>
    <property type="match status" value="1"/>
</dbReference>
<feature type="domain" description="PKD" evidence="6">
    <location>
        <begin position="155"/>
        <end position="249"/>
    </location>
</feature>
<dbReference type="NCBIfam" id="TIGR03696">
    <property type="entry name" value="Rhs_assc_core"/>
    <property type="match status" value="1"/>
</dbReference>
<dbReference type="SMART" id="SM00740">
    <property type="entry name" value="PASTA"/>
    <property type="match status" value="1"/>
</dbReference>
<dbReference type="Pfam" id="PF25020">
    <property type="entry name" value="TTR_TEN1-4"/>
    <property type="match status" value="1"/>
</dbReference>
<dbReference type="CDD" id="cd06577">
    <property type="entry name" value="PASTA_pknB"/>
    <property type="match status" value="1"/>
</dbReference>
<feature type="compositionally biased region" description="Polar residues" evidence="5">
    <location>
        <begin position="1682"/>
        <end position="1713"/>
    </location>
</feature>
<name>A0A2K8UCF6_9GAMM</name>
<dbReference type="Pfam" id="PF18911">
    <property type="entry name" value="PKD_4"/>
    <property type="match status" value="2"/>
</dbReference>
<dbReference type="Gene3D" id="3.30.10.20">
    <property type="match status" value="1"/>
</dbReference>
<dbReference type="PROSITE" id="PS51125">
    <property type="entry name" value="NHL"/>
    <property type="match status" value="1"/>
</dbReference>
<feature type="region of interest" description="Disordered" evidence="5">
    <location>
        <begin position="1682"/>
        <end position="1728"/>
    </location>
</feature>
<evidence type="ECO:0000256" key="5">
    <source>
        <dbReference type="SAM" id="MobiDB-lite"/>
    </source>
</evidence>
<feature type="region of interest" description="Disordered" evidence="5">
    <location>
        <begin position="1778"/>
        <end position="1805"/>
    </location>
</feature>
<keyword evidence="3" id="KW-1015">Disulfide bond</keyword>
<dbReference type="SUPFAM" id="SSF49464">
    <property type="entry name" value="Carboxypeptidase regulatory domain-like"/>
    <property type="match status" value="1"/>
</dbReference>
<dbReference type="SUPFAM" id="SSF101898">
    <property type="entry name" value="NHL repeat"/>
    <property type="match status" value="2"/>
</dbReference>
<keyword evidence="2" id="KW-0677">Repeat</keyword>
<gene>
    <name evidence="8" type="ORF">THSYN_21525</name>
</gene>
<evidence type="ECO:0000256" key="4">
    <source>
        <dbReference type="PROSITE-ProRule" id="PRU00504"/>
    </source>
</evidence>
<dbReference type="InterPro" id="IPR057627">
    <property type="entry name" value="FN-plug_TEN1-4"/>
</dbReference>
<dbReference type="SMART" id="SM00089">
    <property type="entry name" value="PKD"/>
    <property type="match status" value="3"/>
</dbReference>
<dbReference type="Pfam" id="PF25023">
    <property type="entry name" value="TEN_YD-shell"/>
    <property type="match status" value="1"/>
</dbReference>
<dbReference type="PROSITE" id="PS50093">
    <property type="entry name" value="PKD"/>
    <property type="match status" value="1"/>
</dbReference>
<dbReference type="InterPro" id="IPR056823">
    <property type="entry name" value="TEN-like_YD-shell"/>
</dbReference>
<dbReference type="RefSeq" id="WP_100920958.1">
    <property type="nucleotide sequence ID" value="NZ_CP020370.1"/>
</dbReference>
<dbReference type="InterPro" id="IPR005543">
    <property type="entry name" value="PASTA_dom"/>
</dbReference>
<sequence length="2482" mass="258892">MSTGCPAYCADPSGRRLLHKPLAFLAALWWTLLAGLAAPPAAIADFAPRTGITVETTLPVFDRINNQYSVYANLRNDSPAPLTGPTRLVVTQSSLAVQNAQGTTPAGEPWFSISAAPDFSLAPGARTNRLRIGFPATRAKLTHGFRVETDAPNRPPVANAGPDQTAAVGTGITLDAGASTDPDGDSLTFDWSFLARAPGSAAVLSNPTALNPSFTLDRFGNYDLGLTVTDSHGASAADSVTVTTENSQPVADAGPDQSVFVGTTVTLDGGASHDVDRDPLTWLWSLTAPSGSAATLSGATLSAPSFEVDLPGAYLGQLIVNDGKLDSDPDTVTVSTENSRPLACIVAVPPAQVGTAIDLVSCSTDADQDPLTFAWSLTSVPDDAAPDLFDTAAATATLVPDLPGAYLVQLIVSDGKLASVPPATLTVTVTPPPPNQAPRIDSTAPAQATVGQPYSYAVAATDADGDTLTYSLSAGPAAMAIDPVTGLIQWTPAASDAAASPVAVGVRVVDGHGGSAAQPFEITVASGTDQTLVPTLVGQTRAAAMALVAEAKLGLGTLSYRHDTAHPDGEVLAQGLAAGTLVDLGTAVDLSVSLGPDQGLPPNPETVAPPLDPTVTTQFGTATEFLYTGPNAVQTGVAADTIEERRAAVIRGQVFDRAKNPLPGVTIRVLDHPELGQTLSRADGAFDLVVNGGGLLTLVYEKAGFLTAQRQVQTPWQDYAFAPDCSLVTLDPVVTAIDLSAPAGIQVVRGSPSTDGDGTRQATMLFTPGTTAQMVLPDGSTQPLSSLHVRVTEYTIGPDGPQAMPAKLPPTSGYTYAVEISADEALAAGATSVALSQPVPYYVENFLGFPVGSPVPVGYYDRIKGQWIPALNGRVIKVVSVTSGMADLDTDGNGTADTPAVLATLGIDNAERVKLAEIYSAGQSLWRVPLDHFTPWDCNWPYGPPAGADGPDGPVAGPDQPDPKDDSCKLGGSIIACEPQTLGEAVPITGTPFSLHYQSQRTPGYAAGRSLKVDLTKAVLPPGVKRIKLAIWVGGRRLDQTFTPLPNQRIAYTWDGRDAFGRPVAGKRKASVTVSYVYDAVYYASPTAFTRSFGLTSGQPTTIRRQGSEIGLEQTSEVELGAAGADGAALASWSLSAHHRLDAARGLLVRGDATESRADAFGANITTVGGNGTQGFSGDGGPATAASLRNPSGIAVSANGDLYFSDRLNHRVRRIDLNGVITTIVGTGTPGFSGDGGPATVAKLNSPLGLAFNSDGALFVADYSNHRIRRVGKDGVITTAAGTGVAGFSGDGSPASLATLNYPEAIAIGSDGSFFIADTGNQRIRRIGMDGITTTYAGNGVPGFSGDGGPAIEASLHGPSDVQIGSDGAVLISTYFSNRIRRVAQDGTITTVAGSGASGFSGDGGPATEAAMQGPSGLAIGSDTAAYVAEYGGNRIRRVGPEGLISTLAGNGAAGFSGDSGPAMAARINGPMSVAIASDGSLYITDYSNHRIRRVAATPGGFSLFAASADGTEVYEFDQSGRHLRTQDALTGGTLHTFGYDPKGRLISITDGSSNITRIERNGAGDPTAIISPEGQRTELTQDANGYLATITNPAGEAHRMAYTTDGLLTRFEDPRGQASNMTYDAAGRLVQDSNAAGGSQTLTRTVQESPPGTAVTVTTAEGAATVYKLEDLTIGDQRRTVTQPDGTQTVSVTGTDGKTTSTAADGTVSSLTRGPDPRFGMSAPVTSQTVVTPGGRTATIATTRSANLTNPNDPLSLVTLTDTVTTNGRASTSLYTAASRTTTSTSPAGRVSTTVSDTLGRPTQTQTAGLEPVAYTYDTRGRLETLTQGTGPEARAVTFAYDTDGYLAGITDALDRTAAFAYDLAGRVTRQTFPDGRQVQFGYDAKGNLTALTPPGRPEHGFSYTPVDLTADYTPPEVGAGTNSTHYSYNLDKQLTRVLRPDGLSVDLDYDTAGRLKTLTVPEGTLSYGYHATTGRLNRITAPDGGALGLTYDGSLLTGATWTGTVVGSIGFGYDNDFRIASVSVNGANPIAYQYDPDSLLTQAGALTLTRNAQHGLLTGSTLGRVTDTWTYNGFGEPKTYAAAQAGAALLDIGYTRDKLGRIVEKTETIGGVTSTDGYGYDDAGRLVEVRKDGVVQTTWGYDDNGNRTQVNGLEVAHYDDQDRLLDYQGAGYAYTANGELLTKTQGASVTRYGYDVLGNLRQVTLPGGTVIDYVTDGKNRRIGKKVNGVLTQGFLYQDQLKPLAQLDGAGNIVSRFVYATRVNVPDYMVKGGVTYRLITDHLGSPRLVVNAATGAIIQRMDYDAWGNVLLDNNPGFQPFGFAGGVYDRDTGLVRFGARDYDAGLGRWVVKDPISFLGGAMGLYSYVLSDPVNGTDASGLSALDLYQPWDLGNGLQDYYDLVNPGIDDSTIIDRIEDSSHKSKRPAKVCDIDWTHRIPSPDINIKDALRNPLDALRDAWKHYTDWDTYRRGEYGAKLNYRF</sequence>
<dbReference type="InterPro" id="IPR011042">
    <property type="entry name" value="6-blade_b-propeller_TolB-like"/>
</dbReference>
<feature type="region of interest" description="Disordered" evidence="5">
    <location>
        <begin position="943"/>
        <end position="966"/>
    </location>
</feature>
<reference evidence="8 9" key="1">
    <citation type="submission" date="2017-03" db="EMBL/GenBank/DDBJ databases">
        <title>Complete genome sequence of Candidatus 'Thiodictyon syntrophicum' sp. nov. strain Cad16T, a photolithoautotroph purple sulfur bacterium isolated from an alpine meromictic lake.</title>
        <authorList>
            <person name="Luedin S.M."/>
            <person name="Pothier J.F."/>
            <person name="Danza F."/>
            <person name="Storelli N."/>
            <person name="Wittwer M."/>
            <person name="Tonolla M."/>
        </authorList>
    </citation>
    <scope>NUCLEOTIDE SEQUENCE [LARGE SCALE GENOMIC DNA]</scope>
    <source>
        <strain evidence="8 9">Cad16T</strain>
    </source>
</reference>
<dbReference type="KEGG" id="tsy:THSYN_21525"/>
<feature type="compositionally biased region" description="Polar residues" evidence="5">
    <location>
        <begin position="1792"/>
        <end position="1805"/>
    </location>
</feature>
<dbReference type="InterPro" id="IPR008969">
    <property type="entry name" value="CarboxyPept-like_regulatory"/>
</dbReference>
<dbReference type="Gene3D" id="2.180.10.10">
    <property type="entry name" value="RHS repeat-associated core"/>
    <property type="match status" value="2"/>
</dbReference>
<dbReference type="InterPro" id="IPR056822">
    <property type="entry name" value="TEN_NHL"/>
</dbReference>
<dbReference type="NCBIfam" id="TIGR01643">
    <property type="entry name" value="YD_repeat_2x"/>
    <property type="match status" value="7"/>
</dbReference>
<accession>A0A2K8UCF6</accession>
<dbReference type="GO" id="GO:0016020">
    <property type="term" value="C:membrane"/>
    <property type="evidence" value="ECO:0007669"/>
    <property type="project" value="InterPro"/>
</dbReference>
<evidence type="ECO:0000259" key="6">
    <source>
        <dbReference type="PROSITE" id="PS50093"/>
    </source>
</evidence>
<feature type="compositionally biased region" description="Low complexity" evidence="5">
    <location>
        <begin position="945"/>
        <end position="959"/>
    </location>
</feature>
<evidence type="ECO:0000256" key="1">
    <source>
        <dbReference type="ARBA" id="ARBA00022536"/>
    </source>
</evidence>